<feature type="region of interest" description="Disordered" evidence="6">
    <location>
        <begin position="226"/>
        <end position="253"/>
    </location>
</feature>
<evidence type="ECO:0000256" key="5">
    <source>
        <dbReference type="ARBA" id="ARBA00023242"/>
    </source>
</evidence>
<evidence type="ECO:0000256" key="3">
    <source>
        <dbReference type="ARBA" id="ARBA00023015"/>
    </source>
</evidence>
<evidence type="ECO:0000256" key="4">
    <source>
        <dbReference type="ARBA" id="ARBA00023163"/>
    </source>
</evidence>
<name>A0A084AFN9_STACB</name>
<evidence type="ECO:0000313" key="8">
    <source>
        <dbReference type="EMBL" id="KEY64118.1"/>
    </source>
</evidence>
<dbReference type="PANTHER" id="PTHR33572:SF18">
    <property type="entry name" value="SPORE DEVELOPMENT REGULATOR VOSA"/>
    <property type="match status" value="1"/>
</dbReference>
<sequence>MASNVRQSPIVALMQHGHASADHYLGLGDLQQESNDVQHQVKTLGDPDRHLTLRQAPLHARVALGKEKDRKPIDPPPIIQLVDKRAGGRSGLYDSPYLFMSSSLVPEDYDEHTMRPELPSNYLTGSLASSIHRLRDTVNTEGGFFVFGDLSVKQEGRFRLRFTLYERDDCPSPSFKFISELITNTFTVYSPKHFPGMTESTFLTRTFSDQGVKLRLRKDSRTINTRKRNRQGADSSDALLGRQPKRISYDRNTSYGGYESVGLDHLEPVGVSPTLTTGPQPFTTPGPSITSVHHGSVLPLPTSGYYLQNFTPPPYY</sequence>
<keyword evidence="5" id="KW-0539">Nucleus</keyword>
<keyword evidence="3" id="KW-0805">Transcription regulation</keyword>
<evidence type="ECO:0000256" key="1">
    <source>
        <dbReference type="ARBA" id="ARBA00004123"/>
    </source>
</evidence>
<comment type="subcellular location">
    <subcellularLocation>
        <location evidence="1">Nucleus</location>
    </subcellularLocation>
</comment>
<dbReference type="AlphaFoldDB" id="A0A084AFN9"/>
<proteinExistence type="predicted"/>
<dbReference type="InterPro" id="IPR038491">
    <property type="entry name" value="Velvet_dom_sf"/>
</dbReference>
<organism evidence="8 9">
    <name type="scientific">Stachybotrys chartarum (strain CBS 109288 / IBT 7711)</name>
    <name type="common">Toxic black mold</name>
    <name type="synonym">Stilbospora chartarum</name>
    <dbReference type="NCBI Taxonomy" id="1280523"/>
    <lineage>
        <taxon>Eukaryota</taxon>
        <taxon>Fungi</taxon>
        <taxon>Dikarya</taxon>
        <taxon>Ascomycota</taxon>
        <taxon>Pezizomycotina</taxon>
        <taxon>Sordariomycetes</taxon>
        <taxon>Hypocreomycetidae</taxon>
        <taxon>Hypocreales</taxon>
        <taxon>Stachybotryaceae</taxon>
        <taxon>Stachybotrys</taxon>
    </lineage>
</organism>
<dbReference type="PROSITE" id="PS51821">
    <property type="entry name" value="VELVET"/>
    <property type="match status" value="1"/>
</dbReference>
<evidence type="ECO:0000259" key="7">
    <source>
        <dbReference type="PROSITE" id="PS51821"/>
    </source>
</evidence>
<dbReference type="GO" id="GO:0030435">
    <property type="term" value="P:sporulation resulting in formation of a cellular spore"/>
    <property type="evidence" value="ECO:0007669"/>
    <property type="project" value="UniProtKB-KW"/>
</dbReference>
<dbReference type="Gene3D" id="2.60.40.3960">
    <property type="entry name" value="Velvet domain"/>
    <property type="match status" value="1"/>
</dbReference>
<dbReference type="PANTHER" id="PTHR33572">
    <property type="entry name" value="SPORE DEVELOPMENT REGULATOR VOSA"/>
    <property type="match status" value="1"/>
</dbReference>
<dbReference type="GO" id="GO:0005634">
    <property type="term" value="C:nucleus"/>
    <property type="evidence" value="ECO:0007669"/>
    <property type="project" value="UniProtKB-SubCell"/>
</dbReference>
<gene>
    <name evidence="8" type="ORF">S7711_07463</name>
</gene>
<protein>
    <recommendedName>
        <fullName evidence="7">Velvet domain-containing protein</fullName>
    </recommendedName>
</protein>
<dbReference type="HOGENOM" id="CLU_880462_0_0_1"/>
<dbReference type="InterPro" id="IPR037525">
    <property type="entry name" value="Velvet_dom"/>
</dbReference>
<dbReference type="InterPro" id="IPR021740">
    <property type="entry name" value="Velvet"/>
</dbReference>
<evidence type="ECO:0000313" key="9">
    <source>
        <dbReference type="Proteomes" id="UP000028045"/>
    </source>
</evidence>
<dbReference type="EMBL" id="KL648752">
    <property type="protein sequence ID" value="KEY64118.1"/>
    <property type="molecule type" value="Genomic_DNA"/>
</dbReference>
<evidence type="ECO:0000256" key="2">
    <source>
        <dbReference type="ARBA" id="ARBA00022969"/>
    </source>
</evidence>
<dbReference type="OrthoDB" id="3056235at2759"/>
<keyword evidence="2" id="KW-0749">Sporulation</keyword>
<reference evidence="8 9" key="1">
    <citation type="journal article" date="2014" name="BMC Genomics">
        <title>Comparative genome sequencing reveals chemotype-specific gene clusters in the toxigenic black mold Stachybotrys.</title>
        <authorList>
            <person name="Semeiks J."/>
            <person name="Borek D."/>
            <person name="Otwinowski Z."/>
            <person name="Grishin N.V."/>
        </authorList>
    </citation>
    <scope>NUCLEOTIDE SEQUENCE [LARGE SCALE GENOMIC DNA]</scope>
    <source>
        <strain evidence="9">CBS 109288 / IBT 7711</strain>
    </source>
</reference>
<feature type="domain" description="Velvet" evidence="7">
    <location>
        <begin position="45"/>
        <end position="217"/>
    </location>
</feature>
<dbReference type="Proteomes" id="UP000028045">
    <property type="component" value="Unassembled WGS sequence"/>
</dbReference>
<keyword evidence="9" id="KW-1185">Reference proteome</keyword>
<evidence type="ECO:0000256" key="6">
    <source>
        <dbReference type="SAM" id="MobiDB-lite"/>
    </source>
</evidence>
<dbReference type="Pfam" id="PF11754">
    <property type="entry name" value="Velvet"/>
    <property type="match status" value="2"/>
</dbReference>
<accession>A0A084AFN9</accession>
<keyword evidence="4" id="KW-0804">Transcription</keyword>